<feature type="binding site" evidence="5">
    <location>
        <position position="36"/>
    </location>
    <ligand>
        <name>AMP</name>
        <dbReference type="ChEBI" id="CHEBI:456215"/>
    </ligand>
</feature>
<dbReference type="InterPro" id="IPR006259">
    <property type="entry name" value="Adenyl_kin_sub"/>
</dbReference>
<feature type="binding site" evidence="5">
    <location>
        <position position="180"/>
    </location>
    <ligand>
        <name>AMP</name>
        <dbReference type="ChEBI" id="CHEBI:456215"/>
    </ligand>
</feature>
<dbReference type="InterPro" id="IPR007862">
    <property type="entry name" value="Adenylate_kinase_lid-dom"/>
</dbReference>
<feature type="binding site" evidence="5">
    <location>
        <position position="169"/>
    </location>
    <ligand>
        <name>AMP</name>
        <dbReference type="ChEBI" id="CHEBI:456215"/>
    </ligand>
</feature>
<feature type="binding site" evidence="5">
    <location>
        <begin position="57"/>
        <end position="59"/>
    </location>
    <ligand>
        <name>AMP</name>
        <dbReference type="ChEBI" id="CHEBI:456215"/>
    </ligand>
</feature>
<accession>A0A0G0WRM5</accession>
<keyword evidence="5" id="KW-0862">Zinc</keyword>
<dbReference type="EC" id="2.7.4.3" evidence="5 7"/>
<dbReference type="InterPro" id="IPR027417">
    <property type="entry name" value="P-loop_NTPase"/>
</dbReference>
<evidence type="ECO:0000256" key="2">
    <source>
        <dbReference type="ARBA" id="ARBA00022727"/>
    </source>
</evidence>
<dbReference type="GO" id="GO:0004017">
    <property type="term" value="F:AMP kinase activity"/>
    <property type="evidence" value="ECO:0007669"/>
    <property type="project" value="UniProtKB-UniRule"/>
</dbReference>
<dbReference type="Gene3D" id="3.40.50.300">
    <property type="entry name" value="P-loop containing nucleotide triphosphate hydrolases"/>
    <property type="match status" value="1"/>
</dbReference>
<feature type="binding site" evidence="5">
    <location>
        <position position="92"/>
    </location>
    <ligand>
        <name>AMP</name>
        <dbReference type="ChEBI" id="CHEBI:456215"/>
    </ligand>
</feature>
<dbReference type="AlphaFoldDB" id="A0A0G0WRM5"/>
<keyword evidence="5" id="KW-0963">Cytoplasm</keyword>
<evidence type="ECO:0000256" key="7">
    <source>
        <dbReference type="RuleBase" id="RU003331"/>
    </source>
</evidence>
<keyword evidence="4 5" id="KW-0418">Kinase</keyword>
<feature type="binding site" evidence="5">
    <location>
        <position position="162"/>
    </location>
    <ligand>
        <name>Zn(2+)</name>
        <dbReference type="ChEBI" id="CHEBI:29105"/>
        <note>structural</note>
    </ligand>
</feature>
<feature type="binding site" evidence="5">
    <location>
        <position position="208"/>
    </location>
    <ligand>
        <name>ATP</name>
        <dbReference type="ChEBI" id="CHEBI:30616"/>
    </ligand>
</feature>
<feature type="binding site" evidence="5">
    <location>
        <position position="125"/>
    </location>
    <ligand>
        <name>Zn(2+)</name>
        <dbReference type="ChEBI" id="CHEBI:29105"/>
        <note>structural</note>
    </ligand>
</feature>
<comment type="function">
    <text evidence="5">Catalyzes the reversible transfer of the terminal phosphate group between ATP and AMP. Plays an important role in cellular energy homeostasis and in adenine nucleotide metabolism.</text>
</comment>
<feature type="domain" description="Adenylate kinase active site lid" evidence="8">
    <location>
        <begin position="122"/>
        <end position="171"/>
    </location>
</feature>
<comment type="pathway">
    <text evidence="5">Purine metabolism; AMP biosynthesis via salvage pathway; AMP from ADP: step 1/1.</text>
</comment>
<comment type="caution">
    <text evidence="5">Lacks conserved residue(s) required for the propagation of feature annotation.</text>
</comment>
<feature type="binding site" evidence="5">
    <location>
        <position position="159"/>
    </location>
    <ligand>
        <name>Zn(2+)</name>
        <dbReference type="ChEBI" id="CHEBI:29105"/>
        <note>structural</note>
    </ligand>
</feature>
<dbReference type="PRINTS" id="PR00094">
    <property type="entry name" value="ADENYLTKNASE"/>
</dbReference>
<dbReference type="EMBL" id="LCAG01000007">
    <property type="protein sequence ID" value="KKR87105.1"/>
    <property type="molecule type" value="Genomic_DNA"/>
</dbReference>
<protein>
    <recommendedName>
        <fullName evidence="5 7">Adenylate kinase</fullName>
        <shortName evidence="5">AK</shortName>
        <ecNumber evidence="5 7">2.7.4.3</ecNumber>
    </recommendedName>
    <alternativeName>
        <fullName evidence="5">ATP-AMP transphosphorylase</fullName>
    </alternativeName>
    <alternativeName>
        <fullName evidence="5">ATP:AMP phosphotransferase</fullName>
    </alternativeName>
    <alternativeName>
        <fullName evidence="5">Adenylate monophosphate kinase</fullName>
    </alternativeName>
</protein>
<proteinExistence type="inferred from homology"/>
<organism evidence="9 10">
    <name type="scientific">Candidatus Curtissbacteria bacterium GW2011_GWA1_41_11</name>
    <dbReference type="NCBI Taxonomy" id="1618409"/>
    <lineage>
        <taxon>Bacteria</taxon>
        <taxon>Candidatus Curtissiibacteriota</taxon>
    </lineage>
</organism>
<dbReference type="GO" id="GO:0044209">
    <property type="term" value="P:AMP salvage"/>
    <property type="evidence" value="ECO:0007669"/>
    <property type="project" value="UniProtKB-UniRule"/>
</dbReference>
<dbReference type="PATRIC" id="fig|1618409.3.peg.170"/>
<keyword evidence="5 7" id="KW-0067">ATP-binding</keyword>
<comment type="subunit">
    <text evidence="5 7">Monomer.</text>
</comment>
<dbReference type="GO" id="GO:0008270">
    <property type="term" value="F:zinc ion binding"/>
    <property type="evidence" value="ECO:0007669"/>
    <property type="project" value="UniProtKB-UniRule"/>
</dbReference>
<dbReference type="Proteomes" id="UP000034854">
    <property type="component" value="Unassembled WGS sequence"/>
</dbReference>
<evidence type="ECO:0000259" key="8">
    <source>
        <dbReference type="Pfam" id="PF05191"/>
    </source>
</evidence>
<dbReference type="Pfam" id="PF05191">
    <property type="entry name" value="ADK_lid"/>
    <property type="match status" value="1"/>
</dbReference>
<sequence>MKFIIFGAPGSGKGVYSTRLAPKLGIVAIATGEMFRNIAKDNSPLAKQIQEIMSRGALVPDDLTIELLKKELEKPEAQNGFILDGFPRTLDQAKALDQVAKIDGIFVINANRDIMIEKITARRTCNKCGEIYNIANIDKTVDGIHYSMPAMLPKVEGKCDKCGGDLVQRADAKPEVVEERLNVYETQSKPVLDYFKDKVPVIEILANEAPDTVVEKTMEKIRAAGLDK</sequence>
<dbReference type="UniPathway" id="UPA00588">
    <property type="reaction ID" value="UER00649"/>
</dbReference>
<comment type="caution">
    <text evidence="9">The sequence shown here is derived from an EMBL/GenBank/DDBJ whole genome shotgun (WGS) entry which is preliminary data.</text>
</comment>
<dbReference type="InterPro" id="IPR000850">
    <property type="entry name" value="Adenylat/UMP-CMP_kin"/>
</dbReference>
<keyword evidence="3 5" id="KW-0547">Nucleotide-binding</keyword>
<dbReference type="PANTHER" id="PTHR23359">
    <property type="entry name" value="NUCLEOTIDE KINASE"/>
    <property type="match status" value="1"/>
</dbReference>
<dbReference type="SUPFAM" id="SSF52540">
    <property type="entry name" value="P-loop containing nucleoside triphosphate hydrolases"/>
    <property type="match status" value="1"/>
</dbReference>
<dbReference type="CDD" id="cd01428">
    <property type="entry name" value="ADK"/>
    <property type="match status" value="1"/>
</dbReference>
<evidence type="ECO:0000256" key="6">
    <source>
        <dbReference type="RuleBase" id="RU003330"/>
    </source>
</evidence>
<dbReference type="PROSITE" id="PS00113">
    <property type="entry name" value="ADENYLATE_KINASE"/>
    <property type="match status" value="1"/>
</dbReference>
<evidence type="ECO:0000256" key="3">
    <source>
        <dbReference type="ARBA" id="ARBA00022741"/>
    </source>
</evidence>
<reference evidence="9 10" key="1">
    <citation type="journal article" date="2015" name="Nature">
        <title>rRNA introns, odd ribosomes, and small enigmatic genomes across a large radiation of phyla.</title>
        <authorList>
            <person name="Brown C.T."/>
            <person name="Hug L.A."/>
            <person name="Thomas B.C."/>
            <person name="Sharon I."/>
            <person name="Castelle C.J."/>
            <person name="Singh A."/>
            <person name="Wilkins M.J."/>
            <person name="Williams K.H."/>
            <person name="Banfield J.F."/>
        </authorList>
    </citation>
    <scope>NUCLEOTIDE SEQUENCE [LARGE SCALE GENOMIC DNA]</scope>
</reference>
<feature type="binding site" evidence="5">
    <location>
        <position position="31"/>
    </location>
    <ligand>
        <name>AMP</name>
        <dbReference type="ChEBI" id="CHEBI:456215"/>
    </ligand>
</feature>
<evidence type="ECO:0000256" key="1">
    <source>
        <dbReference type="ARBA" id="ARBA00022679"/>
    </source>
</evidence>
<comment type="similarity">
    <text evidence="5 6">Belongs to the adenylate kinase family.</text>
</comment>
<evidence type="ECO:0000256" key="4">
    <source>
        <dbReference type="ARBA" id="ARBA00022777"/>
    </source>
</evidence>
<feature type="binding site" evidence="5">
    <location>
        <begin position="131"/>
        <end position="132"/>
    </location>
    <ligand>
        <name>ATP</name>
        <dbReference type="ChEBI" id="CHEBI:30616"/>
    </ligand>
</feature>
<dbReference type="GO" id="GO:0005524">
    <property type="term" value="F:ATP binding"/>
    <property type="evidence" value="ECO:0007669"/>
    <property type="project" value="UniProtKB-UniRule"/>
</dbReference>
<feature type="binding site" evidence="5">
    <location>
        <position position="122"/>
    </location>
    <ligand>
        <name>ATP</name>
        <dbReference type="ChEBI" id="CHEBI:30616"/>
    </ligand>
</feature>
<dbReference type="InterPro" id="IPR036193">
    <property type="entry name" value="ADK_active_lid_dom_sf"/>
</dbReference>
<evidence type="ECO:0000313" key="10">
    <source>
        <dbReference type="Proteomes" id="UP000034854"/>
    </source>
</evidence>
<dbReference type="NCBIfam" id="TIGR01351">
    <property type="entry name" value="adk"/>
    <property type="match status" value="1"/>
</dbReference>
<keyword evidence="5" id="KW-0479">Metal-binding</keyword>
<dbReference type="GO" id="GO:0005737">
    <property type="term" value="C:cytoplasm"/>
    <property type="evidence" value="ECO:0007669"/>
    <property type="project" value="UniProtKB-SubCell"/>
</dbReference>
<feature type="binding site" evidence="5">
    <location>
        <begin position="85"/>
        <end position="88"/>
    </location>
    <ligand>
        <name>AMP</name>
        <dbReference type="ChEBI" id="CHEBI:456215"/>
    </ligand>
</feature>
<feature type="region of interest" description="NMP" evidence="5">
    <location>
        <begin position="30"/>
        <end position="59"/>
    </location>
</feature>
<comment type="subcellular location">
    <subcellularLocation>
        <location evidence="5 7">Cytoplasm</location>
    </subcellularLocation>
</comment>
<dbReference type="HAMAP" id="MF_00235">
    <property type="entry name" value="Adenylate_kinase_Adk"/>
    <property type="match status" value="1"/>
</dbReference>
<dbReference type="SUPFAM" id="SSF57774">
    <property type="entry name" value="Microbial and mitochondrial ADK, insert 'zinc finger' domain"/>
    <property type="match status" value="1"/>
</dbReference>
<keyword evidence="1 5" id="KW-0808">Transferase</keyword>
<keyword evidence="2 5" id="KW-0545">Nucleotide biosynthesis</keyword>
<gene>
    <name evidence="5" type="primary">adk</name>
    <name evidence="9" type="ORF">UU34_C0007G0008</name>
</gene>
<name>A0A0G0WRM5_9BACT</name>
<evidence type="ECO:0000256" key="5">
    <source>
        <dbReference type="HAMAP-Rule" id="MF_00235"/>
    </source>
</evidence>
<evidence type="ECO:0000313" key="9">
    <source>
        <dbReference type="EMBL" id="KKR87105.1"/>
    </source>
</evidence>
<feature type="binding site" evidence="5">
    <location>
        <position position="128"/>
    </location>
    <ligand>
        <name>Zn(2+)</name>
        <dbReference type="ChEBI" id="CHEBI:29105"/>
        <note>structural</note>
    </ligand>
</feature>
<comment type="domain">
    <text evidence="5">Consists of three domains, a large central CORE domain and two small peripheral domains, NMPbind and LID, which undergo movements during catalysis. The LID domain closes over the site of phosphoryl transfer upon ATP binding. Assembling and dissambling the active center during each catalytic cycle provides an effective means to prevent ATP hydrolysis. Some bacteria have evolved a zinc-coordinating structure that stabilizes the LID domain.</text>
</comment>
<comment type="catalytic activity">
    <reaction evidence="5 7">
        <text>AMP + ATP = 2 ADP</text>
        <dbReference type="Rhea" id="RHEA:12973"/>
        <dbReference type="ChEBI" id="CHEBI:30616"/>
        <dbReference type="ChEBI" id="CHEBI:456215"/>
        <dbReference type="ChEBI" id="CHEBI:456216"/>
        <dbReference type="EC" id="2.7.4.3"/>
    </reaction>
</comment>
<dbReference type="Pfam" id="PF00406">
    <property type="entry name" value="ADK"/>
    <property type="match status" value="1"/>
</dbReference>
<dbReference type="InterPro" id="IPR033690">
    <property type="entry name" value="Adenylat_kinase_CS"/>
</dbReference>